<evidence type="ECO:0000313" key="3">
    <source>
        <dbReference type="Proteomes" id="UP000800035"/>
    </source>
</evidence>
<feature type="compositionally biased region" description="Gly residues" evidence="1">
    <location>
        <begin position="339"/>
        <end position="348"/>
    </location>
</feature>
<proteinExistence type="predicted"/>
<gene>
    <name evidence="2" type="ORF">CC80DRAFT_575540</name>
</gene>
<keyword evidence="3" id="KW-1185">Reference proteome</keyword>
<evidence type="ECO:0000256" key="1">
    <source>
        <dbReference type="SAM" id="MobiDB-lite"/>
    </source>
</evidence>
<feature type="region of interest" description="Disordered" evidence="1">
    <location>
        <begin position="324"/>
        <end position="359"/>
    </location>
</feature>
<feature type="compositionally biased region" description="Basic and acidic residues" evidence="1">
    <location>
        <begin position="38"/>
        <end position="74"/>
    </location>
</feature>
<evidence type="ECO:0000313" key="2">
    <source>
        <dbReference type="EMBL" id="KAF1951381.1"/>
    </source>
</evidence>
<feature type="region of interest" description="Disordered" evidence="1">
    <location>
        <begin position="30"/>
        <end position="90"/>
    </location>
</feature>
<protein>
    <submittedName>
        <fullName evidence="2">Uncharacterized protein</fullName>
    </submittedName>
</protein>
<sequence>MWNIDKMVKLLADHESELVSLEEWHASVVGAGSAASKAEAEEEKRRQEQAENERIAREAAEAKANSDKTEHRETCTQLAASKSTPGEKADVTGPVAQLVTRQRHNNTNVVYSHPGWAYFKDPERPKRNKIAQGVLTFALSQAEAAAKEGRTLEVKWPETAGDYTFLVMERMHSIPISIERLPLTCVANGYRPRDLDGIAIPEKYGGTWKCQYFLCYADALTELGCEDPDCPGSHENLRPEQLMPICASGHSDWVRQYIASYQGRKESKKVIQTGRGVPHPPAEPTTQEGRNMLKEWQAAHKALLGSLQSQPIYGEGVLTAGRGRGRGRVVEGDGDGDGGRGGRGGGRGAVANPPSTGMMASKFAYDPDFVP</sequence>
<reference evidence="2" key="1">
    <citation type="journal article" date="2020" name="Stud. Mycol.">
        <title>101 Dothideomycetes genomes: a test case for predicting lifestyles and emergence of pathogens.</title>
        <authorList>
            <person name="Haridas S."/>
            <person name="Albert R."/>
            <person name="Binder M."/>
            <person name="Bloem J."/>
            <person name="Labutti K."/>
            <person name="Salamov A."/>
            <person name="Andreopoulos B."/>
            <person name="Baker S."/>
            <person name="Barry K."/>
            <person name="Bills G."/>
            <person name="Bluhm B."/>
            <person name="Cannon C."/>
            <person name="Castanera R."/>
            <person name="Culley D."/>
            <person name="Daum C."/>
            <person name="Ezra D."/>
            <person name="Gonzalez J."/>
            <person name="Henrissat B."/>
            <person name="Kuo A."/>
            <person name="Liang C."/>
            <person name="Lipzen A."/>
            <person name="Lutzoni F."/>
            <person name="Magnuson J."/>
            <person name="Mondo S."/>
            <person name="Nolan M."/>
            <person name="Ohm R."/>
            <person name="Pangilinan J."/>
            <person name="Park H.-J."/>
            <person name="Ramirez L."/>
            <person name="Alfaro M."/>
            <person name="Sun H."/>
            <person name="Tritt A."/>
            <person name="Yoshinaga Y."/>
            <person name="Zwiers L.-H."/>
            <person name="Turgeon B."/>
            <person name="Goodwin S."/>
            <person name="Spatafora J."/>
            <person name="Crous P."/>
            <person name="Grigoriev I."/>
        </authorList>
    </citation>
    <scope>NUCLEOTIDE SEQUENCE</scope>
    <source>
        <strain evidence="2">CBS 675.92</strain>
    </source>
</reference>
<accession>A0A6A5TFM6</accession>
<dbReference type="AlphaFoldDB" id="A0A6A5TFM6"/>
<organism evidence="2 3">
    <name type="scientific">Byssothecium circinans</name>
    <dbReference type="NCBI Taxonomy" id="147558"/>
    <lineage>
        <taxon>Eukaryota</taxon>
        <taxon>Fungi</taxon>
        <taxon>Dikarya</taxon>
        <taxon>Ascomycota</taxon>
        <taxon>Pezizomycotina</taxon>
        <taxon>Dothideomycetes</taxon>
        <taxon>Pleosporomycetidae</taxon>
        <taxon>Pleosporales</taxon>
        <taxon>Massarineae</taxon>
        <taxon>Massarinaceae</taxon>
        <taxon>Byssothecium</taxon>
    </lineage>
</organism>
<dbReference type="Proteomes" id="UP000800035">
    <property type="component" value="Unassembled WGS sequence"/>
</dbReference>
<name>A0A6A5TFM6_9PLEO</name>
<dbReference type="EMBL" id="ML977018">
    <property type="protein sequence ID" value="KAF1951381.1"/>
    <property type="molecule type" value="Genomic_DNA"/>
</dbReference>
<feature type="compositionally biased region" description="Polar residues" evidence="1">
    <location>
        <begin position="75"/>
        <end position="84"/>
    </location>
</feature>